<evidence type="ECO:0000256" key="4">
    <source>
        <dbReference type="ARBA" id="ARBA00022692"/>
    </source>
</evidence>
<dbReference type="AlphaFoldDB" id="A0AAP5M3L9"/>
<evidence type="ECO:0000256" key="6">
    <source>
        <dbReference type="ARBA" id="ARBA00023136"/>
    </source>
</evidence>
<evidence type="ECO:0000256" key="2">
    <source>
        <dbReference type="ARBA" id="ARBA00010581"/>
    </source>
</evidence>
<dbReference type="InterPro" id="IPR024791">
    <property type="entry name" value="Cyt_c/ubiquinol_Oxase_su3"/>
</dbReference>
<dbReference type="EMBL" id="JAALHA020000001">
    <property type="protein sequence ID" value="MDR9893931.1"/>
    <property type="molecule type" value="Genomic_DNA"/>
</dbReference>
<evidence type="ECO:0000256" key="7">
    <source>
        <dbReference type="RuleBase" id="RU003376"/>
    </source>
</evidence>
<keyword evidence="3" id="KW-1003">Cell membrane</keyword>
<feature type="transmembrane region" description="Helical" evidence="8">
    <location>
        <begin position="199"/>
        <end position="218"/>
    </location>
</feature>
<feature type="transmembrane region" description="Helical" evidence="8">
    <location>
        <begin position="88"/>
        <end position="106"/>
    </location>
</feature>
<keyword evidence="11" id="KW-1185">Reference proteome</keyword>
<comment type="caution">
    <text evidence="10">The sequence shown here is derived from an EMBL/GenBank/DDBJ whole genome shotgun (WGS) entry which is preliminary data.</text>
</comment>
<reference evidence="11" key="1">
    <citation type="journal article" date="2021" name="Science">
        <title>Hunting the eagle killer: A cyanobacterial neurotoxin causes vacuolar myelinopathy.</title>
        <authorList>
            <person name="Breinlinger S."/>
            <person name="Phillips T.J."/>
            <person name="Haram B.N."/>
            <person name="Mares J."/>
            <person name="Martinez Yerena J.A."/>
            <person name="Hrouzek P."/>
            <person name="Sobotka R."/>
            <person name="Henderson W.M."/>
            <person name="Schmieder P."/>
            <person name="Williams S.M."/>
            <person name="Lauderdale J.D."/>
            <person name="Wilde H.D."/>
            <person name="Gerrin W."/>
            <person name="Kust A."/>
            <person name="Washington J.W."/>
            <person name="Wagner C."/>
            <person name="Geier B."/>
            <person name="Liebeke M."/>
            <person name="Enke H."/>
            <person name="Niedermeyer T.H.J."/>
            <person name="Wilde S.B."/>
        </authorList>
    </citation>
    <scope>NUCLEOTIDE SEQUENCE [LARGE SCALE GENOMIC DNA]</scope>
    <source>
        <strain evidence="11">Thurmond2011</strain>
    </source>
</reference>
<dbReference type="InterPro" id="IPR000298">
    <property type="entry name" value="Cyt_c_oxidase-like_su3"/>
</dbReference>
<proteinExistence type="inferred from homology"/>
<dbReference type="PANTHER" id="PTHR11403">
    <property type="entry name" value="CYTOCHROME C OXIDASE SUBUNIT III"/>
    <property type="match status" value="1"/>
</dbReference>
<dbReference type="InterPro" id="IPR013833">
    <property type="entry name" value="Cyt_c_oxidase_su3_a-hlx"/>
</dbReference>
<comment type="similarity">
    <text evidence="2 7">Belongs to the cytochrome c oxidase subunit 3 family.</text>
</comment>
<evidence type="ECO:0000256" key="5">
    <source>
        <dbReference type="ARBA" id="ARBA00022989"/>
    </source>
</evidence>
<dbReference type="InterPro" id="IPR035973">
    <property type="entry name" value="Cyt_c_oxidase_su3-like_sf"/>
</dbReference>
<keyword evidence="4 7" id="KW-0812">Transmembrane</keyword>
<evidence type="ECO:0000256" key="3">
    <source>
        <dbReference type="ARBA" id="ARBA00022475"/>
    </source>
</evidence>
<dbReference type="PROSITE" id="PS50253">
    <property type="entry name" value="COX3"/>
    <property type="match status" value="1"/>
</dbReference>
<dbReference type="GO" id="GO:0019646">
    <property type="term" value="P:aerobic electron transport chain"/>
    <property type="evidence" value="ECO:0007669"/>
    <property type="project" value="InterPro"/>
</dbReference>
<dbReference type="GO" id="GO:0004129">
    <property type="term" value="F:cytochrome-c oxidase activity"/>
    <property type="evidence" value="ECO:0007669"/>
    <property type="project" value="InterPro"/>
</dbReference>
<accession>A0AAP5M3L9</accession>
<name>A0AAP5M3L9_9CYAN</name>
<keyword evidence="6 8" id="KW-0472">Membrane</keyword>
<protein>
    <submittedName>
        <fullName evidence="10">Heme-copper oxidase subunit III</fullName>
    </submittedName>
</protein>
<gene>
    <name evidence="10" type="ORF">G7B40_004995</name>
</gene>
<evidence type="ECO:0000313" key="10">
    <source>
        <dbReference type="EMBL" id="MDR9893931.1"/>
    </source>
</evidence>
<feature type="domain" description="Heme-copper oxidase subunit III family profile" evidence="9">
    <location>
        <begin position="45"/>
        <end position="220"/>
    </location>
</feature>
<sequence length="220" mass="24742">MENSRHSDESPIPLHKWRSYLPDWLKHFLPIGGGRAHDDHGKSMFGFTVFLLSESIVFVSFFITYIALRLTTPNWLPPGVKGPELSTAVIINSVVLIASSFVIQPAEGALKRRNLGRFRLLWLITSAMGIYFLVGEVKEWLGLDFGPSTGLVGSTFYLLTGFHGLHVFSGIVLQIIMLIRSFIPGNYNKGDFGVSATTLFWHFVDVIWVVLLSLVYLWRA</sequence>
<evidence type="ECO:0000259" key="9">
    <source>
        <dbReference type="PROSITE" id="PS50253"/>
    </source>
</evidence>
<evidence type="ECO:0000256" key="8">
    <source>
        <dbReference type="SAM" id="Phobius"/>
    </source>
</evidence>
<dbReference type="GO" id="GO:0005886">
    <property type="term" value="C:plasma membrane"/>
    <property type="evidence" value="ECO:0007669"/>
    <property type="project" value="UniProtKB-SubCell"/>
</dbReference>
<evidence type="ECO:0000313" key="11">
    <source>
        <dbReference type="Proteomes" id="UP000667802"/>
    </source>
</evidence>
<feature type="transmembrane region" description="Helical" evidence="8">
    <location>
        <begin position="118"/>
        <end position="135"/>
    </location>
</feature>
<feature type="transmembrane region" description="Helical" evidence="8">
    <location>
        <begin position="45"/>
        <end position="68"/>
    </location>
</feature>
<dbReference type="Pfam" id="PF00510">
    <property type="entry name" value="COX3"/>
    <property type="match status" value="1"/>
</dbReference>
<dbReference type="CDD" id="cd00386">
    <property type="entry name" value="Heme_Cu_Oxidase_III_like"/>
    <property type="match status" value="1"/>
</dbReference>
<comment type="subcellular location">
    <subcellularLocation>
        <location evidence="1 7">Cell membrane</location>
        <topology evidence="1 7">Multi-pass membrane protein</topology>
    </subcellularLocation>
</comment>
<dbReference type="RefSeq" id="WP_208341241.1">
    <property type="nucleotide sequence ID" value="NZ_CAWQFN010000835.1"/>
</dbReference>
<evidence type="ECO:0000256" key="1">
    <source>
        <dbReference type="ARBA" id="ARBA00004651"/>
    </source>
</evidence>
<keyword evidence="5 8" id="KW-1133">Transmembrane helix</keyword>
<dbReference type="Gene3D" id="1.20.120.80">
    <property type="entry name" value="Cytochrome c oxidase, subunit III, four-helix bundle"/>
    <property type="match status" value="1"/>
</dbReference>
<organism evidence="10 11">
    <name type="scientific">Aetokthonos hydrillicola Thurmond2011</name>
    <dbReference type="NCBI Taxonomy" id="2712845"/>
    <lineage>
        <taxon>Bacteria</taxon>
        <taxon>Bacillati</taxon>
        <taxon>Cyanobacteriota</taxon>
        <taxon>Cyanophyceae</taxon>
        <taxon>Nostocales</taxon>
        <taxon>Hapalosiphonaceae</taxon>
        <taxon>Aetokthonos</taxon>
    </lineage>
</organism>
<dbReference type="SUPFAM" id="SSF81452">
    <property type="entry name" value="Cytochrome c oxidase subunit III-like"/>
    <property type="match status" value="1"/>
</dbReference>
<feature type="transmembrane region" description="Helical" evidence="8">
    <location>
        <begin position="155"/>
        <end position="179"/>
    </location>
</feature>
<dbReference type="PANTHER" id="PTHR11403:SF2">
    <property type="entry name" value="CYTOCHROME BO(3) UBIQUINOL OXIDASE SUBUNIT 3"/>
    <property type="match status" value="1"/>
</dbReference>
<dbReference type="Proteomes" id="UP000667802">
    <property type="component" value="Unassembled WGS sequence"/>
</dbReference>